<dbReference type="GO" id="GO:0007166">
    <property type="term" value="P:cell surface receptor signaling pathway"/>
    <property type="evidence" value="ECO:0007669"/>
    <property type="project" value="InterPro"/>
</dbReference>
<dbReference type="Proteomes" id="UP000594638">
    <property type="component" value="Unassembled WGS sequence"/>
</dbReference>
<dbReference type="PROSITE" id="PS50011">
    <property type="entry name" value="PROTEIN_KINASE_DOM"/>
    <property type="match status" value="1"/>
</dbReference>
<accession>A0A8S0PWX6</accession>
<dbReference type="Pfam" id="PF07714">
    <property type="entry name" value="PK_Tyr_Ser-Thr"/>
    <property type="match status" value="1"/>
</dbReference>
<dbReference type="InterPro" id="IPR001245">
    <property type="entry name" value="Ser-Thr/Tyr_kinase_cat_dom"/>
</dbReference>
<dbReference type="Gene3D" id="1.10.510.10">
    <property type="entry name" value="Transferase(Phosphotransferase) domain 1"/>
    <property type="match status" value="1"/>
</dbReference>
<dbReference type="PANTHER" id="PTHR27005">
    <property type="entry name" value="WALL-ASSOCIATED RECEPTOR KINASE-LIKE 21"/>
    <property type="match status" value="1"/>
</dbReference>
<evidence type="ECO:0000313" key="4">
    <source>
        <dbReference type="EMBL" id="CAA2958858.1"/>
    </source>
</evidence>
<protein>
    <submittedName>
        <fullName evidence="4">Serine threonine kinase</fullName>
    </submittedName>
</protein>
<organism evidence="4 5">
    <name type="scientific">Olea europaea subsp. europaea</name>
    <dbReference type="NCBI Taxonomy" id="158383"/>
    <lineage>
        <taxon>Eukaryota</taxon>
        <taxon>Viridiplantae</taxon>
        <taxon>Streptophyta</taxon>
        <taxon>Embryophyta</taxon>
        <taxon>Tracheophyta</taxon>
        <taxon>Spermatophyta</taxon>
        <taxon>Magnoliopsida</taxon>
        <taxon>eudicotyledons</taxon>
        <taxon>Gunneridae</taxon>
        <taxon>Pentapetalae</taxon>
        <taxon>asterids</taxon>
        <taxon>lamiids</taxon>
        <taxon>Lamiales</taxon>
        <taxon>Oleaceae</taxon>
        <taxon>Oleeae</taxon>
        <taxon>Olea</taxon>
    </lineage>
</organism>
<evidence type="ECO:0000256" key="1">
    <source>
        <dbReference type="ARBA" id="ARBA00022741"/>
    </source>
</evidence>
<dbReference type="GO" id="GO:0004674">
    <property type="term" value="F:protein serine/threonine kinase activity"/>
    <property type="evidence" value="ECO:0007669"/>
    <property type="project" value="TreeGrafter"/>
</dbReference>
<dbReference type="InterPro" id="IPR000719">
    <property type="entry name" value="Prot_kinase_dom"/>
</dbReference>
<dbReference type="Gramene" id="OE9A067165T1">
    <property type="protein sequence ID" value="OE9A067165C1"/>
    <property type="gene ID" value="OE9A067165"/>
</dbReference>
<dbReference type="AlphaFoldDB" id="A0A8S0PWX6"/>
<dbReference type="SUPFAM" id="SSF56112">
    <property type="entry name" value="Protein kinase-like (PK-like)"/>
    <property type="match status" value="1"/>
</dbReference>
<evidence type="ECO:0000256" key="2">
    <source>
        <dbReference type="ARBA" id="ARBA00022840"/>
    </source>
</evidence>
<comment type="caution">
    <text evidence="4">The sequence shown here is derived from an EMBL/GenBank/DDBJ whole genome shotgun (WGS) entry which is preliminary data.</text>
</comment>
<evidence type="ECO:0000259" key="3">
    <source>
        <dbReference type="PROSITE" id="PS50011"/>
    </source>
</evidence>
<proteinExistence type="predicted"/>
<keyword evidence="4" id="KW-0808">Transferase</keyword>
<feature type="domain" description="Protein kinase" evidence="3">
    <location>
        <begin position="1"/>
        <end position="287"/>
    </location>
</feature>
<keyword evidence="1" id="KW-0547">Nucleotide-binding</keyword>
<keyword evidence="2" id="KW-0067">ATP-binding</keyword>
<dbReference type="PANTHER" id="PTHR27005:SF283">
    <property type="entry name" value="OS02G0633066 PROTEIN"/>
    <property type="match status" value="1"/>
</dbReference>
<keyword evidence="5" id="KW-1185">Reference proteome</keyword>
<name>A0A8S0PWX6_OLEEU</name>
<gene>
    <name evidence="4" type="ORF">OLEA9_A067165</name>
</gene>
<dbReference type="Gene3D" id="3.30.200.20">
    <property type="entry name" value="Phosphorylase Kinase, domain 1"/>
    <property type="match status" value="1"/>
</dbReference>
<dbReference type="InterPro" id="IPR011009">
    <property type="entry name" value="Kinase-like_dom_sf"/>
</dbReference>
<dbReference type="InterPro" id="IPR045274">
    <property type="entry name" value="WAK-like"/>
</dbReference>
<reference evidence="4 5" key="1">
    <citation type="submission" date="2019-12" db="EMBL/GenBank/DDBJ databases">
        <authorList>
            <person name="Alioto T."/>
            <person name="Alioto T."/>
            <person name="Gomez Garrido J."/>
        </authorList>
    </citation>
    <scope>NUCLEOTIDE SEQUENCE [LARGE SCALE GENOMIC DNA]</scope>
</reference>
<dbReference type="OrthoDB" id="992020at2759"/>
<evidence type="ECO:0000313" key="5">
    <source>
        <dbReference type="Proteomes" id="UP000594638"/>
    </source>
</evidence>
<dbReference type="EMBL" id="CACTIH010000290">
    <property type="protein sequence ID" value="CAA2958858.1"/>
    <property type="molecule type" value="Genomic_DNA"/>
</dbReference>
<dbReference type="GO" id="GO:0005886">
    <property type="term" value="C:plasma membrane"/>
    <property type="evidence" value="ECO:0007669"/>
    <property type="project" value="TreeGrafter"/>
</dbReference>
<dbReference type="GO" id="GO:0005524">
    <property type="term" value="F:ATP binding"/>
    <property type="evidence" value="ECO:0007669"/>
    <property type="project" value="UniProtKB-KW"/>
</dbReference>
<sequence>MLSRRQGLKIFTAEDLKRATNNYDETTIVFRDGYNQPAVYKGTLPDDGVNKPFFIERYETSYSRCIEDFMSKLIVLSRITNVNVAKLIGCCLETPDPFLVYEFFTGKKLYDLIHDQEYFLSWDLRLKIAFETASSLAYLHSAGELPIVHGDITSFCIFLDSSYNVKISQPSLNGCVCTPGYLDPENDVSGISTKKGDVYSFGVVLAEILTGKEVVDLDRPEGERTLAENFLSAAGGDGEGLHEILVHRLRMEKQLKEVAMLTEKCLRRLSEERPTMNEVATELKTILGKLELDNDGAQLNPGTTF</sequence>
<keyword evidence="4" id="KW-0418">Kinase</keyword>